<dbReference type="PANTHER" id="PTHR28093">
    <property type="entry name" value="MORPHOGENESIS-RELATED PROTEIN MSB1"/>
    <property type="match status" value="1"/>
</dbReference>
<dbReference type="InterPro" id="IPR012965">
    <property type="entry name" value="Msb1/Mug8_dom"/>
</dbReference>
<comment type="caution">
    <text evidence="3">The sequence shown here is derived from an EMBL/GenBank/DDBJ whole genome shotgun (WGS) entry which is preliminary data.</text>
</comment>
<name>A0A8K0XTH4_9AGAR</name>
<dbReference type="Proteomes" id="UP000813824">
    <property type="component" value="Unassembled WGS sequence"/>
</dbReference>
<evidence type="ECO:0000256" key="1">
    <source>
        <dbReference type="SAM" id="MobiDB-lite"/>
    </source>
</evidence>
<feature type="region of interest" description="Disordered" evidence="1">
    <location>
        <begin position="30"/>
        <end position="69"/>
    </location>
</feature>
<reference evidence="3" key="1">
    <citation type="journal article" date="2021" name="New Phytol.">
        <title>Evolutionary innovations through gain and loss of genes in the ectomycorrhizal Boletales.</title>
        <authorList>
            <person name="Wu G."/>
            <person name="Miyauchi S."/>
            <person name="Morin E."/>
            <person name="Kuo A."/>
            <person name="Drula E."/>
            <person name="Varga T."/>
            <person name="Kohler A."/>
            <person name="Feng B."/>
            <person name="Cao Y."/>
            <person name="Lipzen A."/>
            <person name="Daum C."/>
            <person name="Hundley H."/>
            <person name="Pangilinan J."/>
            <person name="Johnson J."/>
            <person name="Barry K."/>
            <person name="LaButti K."/>
            <person name="Ng V."/>
            <person name="Ahrendt S."/>
            <person name="Min B."/>
            <person name="Choi I.G."/>
            <person name="Park H."/>
            <person name="Plett J.M."/>
            <person name="Magnuson J."/>
            <person name="Spatafora J.W."/>
            <person name="Nagy L.G."/>
            <person name="Henrissat B."/>
            <person name="Grigoriev I.V."/>
            <person name="Yang Z.L."/>
            <person name="Xu J."/>
            <person name="Martin F.M."/>
        </authorList>
    </citation>
    <scope>NUCLEOTIDE SEQUENCE</scope>
    <source>
        <strain evidence="3">KKN 215</strain>
    </source>
</reference>
<dbReference type="InterPro" id="IPR037508">
    <property type="entry name" value="Msb1/Mug8"/>
</dbReference>
<evidence type="ECO:0000313" key="4">
    <source>
        <dbReference type="Proteomes" id="UP000813824"/>
    </source>
</evidence>
<feature type="domain" description="Meiotically up-regulated protein Msb1/Mug8" evidence="2">
    <location>
        <begin position="119"/>
        <end position="318"/>
    </location>
</feature>
<organism evidence="3 4">
    <name type="scientific">Cristinia sonorae</name>
    <dbReference type="NCBI Taxonomy" id="1940300"/>
    <lineage>
        <taxon>Eukaryota</taxon>
        <taxon>Fungi</taxon>
        <taxon>Dikarya</taxon>
        <taxon>Basidiomycota</taxon>
        <taxon>Agaricomycotina</taxon>
        <taxon>Agaricomycetes</taxon>
        <taxon>Agaricomycetidae</taxon>
        <taxon>Agaricales</taxon>
        <taxon>Pleurotineae</taxon>
        <taxon>Stephanosporaceae</taxon>
        <taxon>Cristinia</taxon>
    </lineage>
</organism>
<feature type="compositionally biased region" description="Low complexity" evidence="1">
    <location>
        <begin position="1189"/>
        <end position="1198"/>
    </location>
</feature>
<dbReference type="AlphaFoldDB" id="A0A8K0XTH4"/>
<feature type="compositionally biased region" description="Basic and acidic residues" evidence="1">
    <location>
        <begin position="1021"/>
        <end position="1039"/>
    </location>
</feature>
<feature type="compositionally biased region" description="Low complexity" evidence="1">
    <location>
        <begin position="749"/>
        <end position="760"/>
    </location>
</feature>
<evidence type="ECO:0000259" key="2">
    <source>
        <dbReference type="Pfam" id="PF08101"/>
    </source>
</evidence>
<proteinExistence type="predicted"/>
<dbReference type="OrthoDB" id="3362494at2759"/>
<evidence type="ECO:0000313" key="3">
    <source>
        <dbReference type="EMBL" id="KAH8105374.1"/>
    </source>
</evidence>
<keyword evidence="4" id="KW-1185">Reference proteome</keyword>
<gene>
    <name evidence="3" type="ORF">BXZ70DRAFT_887431</name>
</gene>
<feature type="region of interest" description="Disordered" evidence="1">
    <location>
        <begin position="920"/>
        <end position="1248"/>
    </location>
</feature>
<feature type="compositionally biased region" description="Pro residues" evidence="1">
    <location>
        <begin position="1052"/>
        <end position="1066"/>
    </location>
</feature>
<feature type="compositionally biased region" description="Pro residues" evidence="1">
    <location>
        <begin position="1079"/>
        <end position="1101"/>
    </location>
</feature>
<protein>
    <recommendedName>
        <fullName evidence="2">Meiotically up-regulated protein Msb1/Mug8 domain-containing protein</fullName>
    </recommendedName>
</protein>
<feature type="compositionally biased region" description="Basic and acidic residues" evidence="1">
    <location>
        <begin position="998"/>
        <end position="1013"/>
    </location>
</feature>
<dbReference type="PANTHER" id="PTHR28093:SF1">
    <property type="entry name" value="MORPHOGENESIS-RELATED PROTEIN MSB1"/>
    <property type="match status" value="1"/>
</dbReference>
<feature type="compositionally biased region" description="Low complexity" evidence="1">
    <location>
        <begin position="1147"/>
        <end position="1170"/>
    </location>
</feature>
<feature type="compositionally biased region" description="Low complexity" evidence="1">
    <location>
        <begin position="780"/>
        <end position="823"/>
    </location>
</feature>
<feature type="compositionally biased region" description="Pro residues" evidence="1">
    <location>
        <begin position="1175"/>
        <end position="1188"/>
    </location>
</feature>
<dbReference type="Pfam" id="PF08101">
    <property type="entry name" value="Msb1-Mug8_dom"/>
    <property type="match status" value="1"/>
</dbReference>
<feature type="region of interest" description="Disordered" evidence="1">
    <location>
        <begin position="733"/>
        <end position="838"/>
    </location>
</feature>
<dbReference type="EMBL" id="JAEVFJ010000004">
    <property type="protein sequence ID" value="KAH8105374.1"/>
    <property type="molecule type" value="Genomic_DNA"/>
</dbReference>
<sequence>MPSLFSRSRTASTPKKSTLDVAFDEFGRVTSRGSAKVSSPPPSSSKKDKKTIKDKNRARTVSSPSEVDHAEYTLPDGSFLPLNLEPPRFDHGEETTQDRHNFLDYGYLAFQRHVVLGLEEVARLLDVVGNELGTRGLTTPFIFSSLALDVSASAVKKLISAFLRTCGRRTEEAERAWRDEAKFAGVHELGMFLRWGLARVVRVIGGQEVRGLVSYDQYMEWREAEAELDYPATHFGAFLEPLDPLLQSLLVGLLNLLTRFTAHSSSSGHTPPTLSPLFGPLLFGLGPSTLAFHHTYVHYLRTTTATEHLILSYIRWQDAPASSGGGAALGIPTRLKAWIQGYPSMISFTKKNERPQPRRGARTIRMISVRRNVRMYSPDLVKSAAGWVTRSYTGSVSPSADRSFAGSKEWDRIAPPTLKLAPRYSDAYRKRMVLPPNFHPDTGTSSPAAPSLTSSVSTASTVSSFLDDGELGLLGHKPEEDRFRSLTDLKWGEFEAMGFGGLDSGEKKLQFDLTEGARAARAAKRSTLSWQDFSSAGFSRTDGPLSATLQFSTPVAKTIDSWPSNSAEIHRKLKKTQKTLPPFGWDTEPVLGGEEVIEEAFVDVFCDLVYGGGWMDAERHEDIDRDCSWALVEFKSLPLARTTTSGNADPRTSTTLILFEEFVPLEYRQQLAEPGSTRRRLPSLFGSSKKQWKPATTLNGRPYVVGHVPTSPSYREAEFEGLLRSNGSATKVLSLKTPTAPDRLPTGYSSIITSTHTSPTQGPGKAPFLSPFPRSETPVQRSQSRQSNNESIASATAPSPSSPAITPTLSSNPNRRSSRFRLPVSPSNSRSTAGLPPAEYDTVDFEARLASFDDDDLALPSRSKHSRRQSKDDAWVDILVANNNRRIVGQDVERRNGLKSGRSDPELASQELSEVLAAVHQVHSDDEDEEEEVMKPVSVHKEQQSMDDGASTTTSKLGTDADQLTIPGPSSGSYDLDDDEEFSPPPPTNRKRLGYFDLHPERRTPKLDDDFRAESPASMYEDPRAVFERPSLDSTHEGYDEPTELPYNTAPFAPPAPAPVVVPPPRESSRVAISVPTPVTAPAPPPPVIKVDVSPPPPPEPEPTKPLNVTPKTQSKTASLIEMYREKERGGSPSPISLPVSKLPVRTAASLTTSPTTSPRPVSPASTPSTLVSLPPAPNVPPPPPPAHSPAAASATRTPSPPRQQDDLLSEPKIYSAAEDRVLLQTPPRYIHGAPLHNVLEEEEEEEE</sequence>
<accession>A0A8K0XTH4</accession>